<comment type="caution">
    <text evidence="1">The sequence shown here is derived from an EMBL/GenBank/DDBJ whole genome shotgun (WGS) entry which is preliminary data.</text>
</comment>
<proteinExistence type="predicted"/>
<protein>
    <submittedName>
        <fullName evidence="1">Uncharacterized protein</fullName>
    </submittedName>
</protein>
<evidence type="ECO:0000313" key="1">
    <source>
        <dbReference type="EMBL" id="MBK0418282.1"/>
    </source>
</evidence>
<gene>
    <name evidence="1" type="ORF">JD276_04455</name>
</gene>
<dbReference type="EMBL" id="JAEHOH010000006">
    <property type="protein sequence ID" value="MBK0418282.1"/>
    <property type="molecule type" value="Genomic_DNA"/>
</dbReference>
<evidence type="ECO:0000313" key="2">
    <source>
        <dbReference type="Proteomes" id="UP000608530"/>
    </source>
</evidence>
<dbReference type="Proteomes" id="UP000608530">
    <property type="component" value="Unassembled WGS sequence"/>
</dbReference>
<sequence>MIGHALEAGRRMAETRMTEMVTVGRFEMVRPPGSLDAVRTLVETFYEGPARVKYPSASASVKNPAGQQIAETNIVVSLPAVSASVPTGALVRVDASASDSALAGRFFRVEGPAQAGQTTAHRYPVVEES</sequence>
<dbReference type="InterPro" id="IPR046075">
    <property type="entry name" value="DUF6093"/>
</dbReference>
<dbReference type="RefSeq" id="WP_200114311.1">
    <property type="nucleotide sequence ID" value="NZ_JAEHOH010000006.1"/>
</dbReference>
<reference evidence="1" key="1">
    <citation type="submission" date="2020-12" db="EMBL/GenBank/DDBJ databases">
        <title>Leucobacter sp. CAS1, isolated from Chromium sludge.</title>
        <authorList>
            <person name="Xu Z."/>
        </authorList>
    </citation>
    <scope>NUCLEOTIDE SEQUENCE</scope>
    <source>
        <strain evidence="1">CSA1</strain>
    </source>
</reference>
<dbReference type="AlphaFoldDB" id="A0A934Q837"/>
<keyword evidence="2" id="KW-1185">Reference proteome</keyword>
<organism evidence="1 2">
    <name type="scientific">Leucobacter chromiisoli</name>
    <dbReference type="NCBI Taxonomy" id="2796471"/>
    <lineage>
        <taxon>Bacteria</taxon>
        <taxon>Bacillati</taxon>
        <taxon>Actinomycetota</taxon>
        <taxon>Actinomycetes</taxon>
        <taxon>Micrococcales</taxon>
        <taxon>Microbacteriaceae</taxon>
        <taxon>Leucobacter</taxon>
    </lineage>
</organism>
<name>A0A934Q837_9MICO</name>
<accession>A0A934Q837</accession>
<dbReference type="Pfam" id="PF19586">
    <property type="entry name" value="DUF6093"/>
    <property type="match status" value="1"/>
</dbReference>